<keyword evidence="2" id="KW-1185">Reference proteome</keyword>
<name>A0A5B7I0U2_PORTR</name>
<accession>A0A5B7I0U2</accession>
<organism evidence="1 2">
    <name type="scientific">Portunus trituberculatus</name>
    <name type="common">Swimming crab</name>
    <name type="synonym">Neptunus trituberculatus</name>
    <dbReference type="NCBI Taxonomy" id="210409"/>
    <lineage>
        <taxon>Eukaryota</taxon>
        <taxon>Metazoa</taxon>
        <taxon>Ecdysozoa</taxon>
        <taxon>Arthropoda</taxon>
        <taxon>Crustacea</taxon>
        <taxon>Multicrustacea</taxon>
        <taxon>Malacostraca</taxon>
        <taxon>Eumalacostraca</taxon>
        <taxon>Eucarida</taxon>
        <taxon>Decapoda</taxon>
        <taxon>Pleocyemata</taxon>
        <taxon>Brachyura</taxon>
        <taxon>Eubrachyura</taxon>
        <taxon>Portunoidea</taxon>
        <taxon>Portunidae</taxon>
        <taxon>Portuninae</taxon>
        <taxon>Portunus</taxon>
    </lineage>
</organism>
<gene>
    <name evidence="1" type="ORF">E2C01_071784</name>
</gene>
<dbReference type="OrthoDB" id="6374475at2759"/>
<evidence type="ECO:0008006" key="3">
    <source>
        <dbReference type="Google" id="ProtNLM"/>
    </source>
</evidence>
<proteinExistence type="predicted"/>
<protein>
    <recommendedName>
        <fullName evidence="3">Reverse transcriptase zinc-binding domain-containing protein</fullName>
    </recommendedName>
</protein>
<dbReference type="AlphaFoldDB" id="A0A5B7I0U2"/>
<evidence type="ECO:0000313" key="1">
    <source>
        <dbReference type="EMBL" id="MPC77332.1"/>
    </source>
</evidence>
<evidence type="ECO:0000313" key="2">
    <source>
        <dbReference type="Proteomes" id="UP000324222"/>
    </source>
</evidence>
<comment type="caution">
    <text evidence="1">The sequence shown here is derived from an EMBL/GenBank/DDBJ whole genome shotgun (WGS) entry which is preliminary data.</text>
</comment>
<dbReference type="Proteomes" id="UP000324222">
    <property type="component" value="Unassembled WGS sequence"/>
</dbReference>
<reference evidence="1 2" key="1">
    <citation type="submission" date="2019-05" db="EMBL/GenBank/DDBJ databases">
        <title>Another draft genome of Portunus trituberculatus and its Hox gene families provides insights of decapod evolution.</title>
        <authorList>
            <person name="Jeong J.-H."/>
            <person name="Song I."/>
            <person name="Kim S."/>
            <person name="Choi T."/>
            <person name="Kim D."/>
            <person name="Ryu S."/>
            <person name="Kim W."/>
        </authorList>
    </citation>
    <scope>NUCLEOTIDE SEQUENCE [LARGE SCALE GENOMIC DNA]</scope>
    <source>
        <tissue evidence="1">Muscle</tissue>
    </source>
</reference>
<sequence length="248" mass="27558">MALSEVNITPFPLPLSTAKRLISRVCHSTFDTALATGLRVTSMGQYCHNFSPQPWVKQQSRALDVAFTRLRLGHTTLNAHLHRLRLTPDPHCPWCRSVPETIEHFLVQCPRFHSQRVLLRSQLIALGVPTLDLPTLLAAAGVHPTKQHAVLRLTCVFLEKTGQLSRLGTWQPSTTTDTVTAVTRLRIGHTRLNAHLHRLGMTDSPHCRPGALPSLTPQNICSCTALVTTHTVWPSSTHCLLFTHTGQH</sequence>
<dbReference type="EMBL" id="VSRR010045615">
    <property type="protein sequence ID" value="MPC77332.1"/>
    <property type="molecule type" value="Genomic_DNA"/>
</dbReference>